<keyword evidence="3" id="KW-1185">Reference proteome</keyword>
<dbReference type="SUPFAM" id="SSF53328">
    <property type="entry name" value="Formyltransferase"/>
    <property type="match status" value="1"/>
</dbReference>
<keyword evidence="2" id="KW-0808">Transferase</keyword>
<feature type="domain" description="Formyl transferase N-terminal" evidence="1">
    <location>
        <begin position="76"/>
        <end position="147"/>
    </location>
</feature>
<gene>
    <name evidence="2" type="ORF">DRF65_00340</name>
</gene>
<protein>
    <submittedName>
        <fullName evidence="2">Methionyl-tRNA formyltransferase</fullName>
    </submittedName>
</protein>
<sequence length="218" mass="25225">MKKFRVFISGQKFFAEEVFRLCQKLDIEIVGVCCPLDDKYIGKAARRWNIPIIPARSLNADNIPECDLGITAHSFDYIGKKTRYIPRLGWLGYHPSLLPRHRGRSSIEWAIRMKEPITGGTVFWLNAGIDRGDIAYQDWCWIPPEYHLSPQKSAASLWRDTLLPMGLKLFERALNDILNGVIKRTPQDKRFSSFEPDTNVKDIYRPDLLMIEYANSHN</sequence>
<dbReference type="PANTHER" id="PTHR11138:SF5">
    <property type="entry name" value="METHIONYL-TRNA FORMYLTRANSFERASE, MITOCHONDRIAL"/>
    <property type="match status" value="1"/>
</dbReference>
<name>A0A3D9CE62_9FLAO</name>
<dbReference type="Proteomes" id="UP000256686">
    <property type="component" value="Unassembled WGS sequence"/>
</dbReference>
<dbReference type="PANTHER" id="PTHR11138">
    <property type="entry name" value="METHIONYL-TRNA FORMYLTRANSFERASE"/>
    <property type="match status" value="1"/>
</dbReference>
<dbReference type="EMBL" id="QNVT01000001">
    <property type="protein sequence ID" value="REC64059.1"/>
    <property type="molecule type" value="Genomic_DNA"/>
</dbReference>
<dbReference type="InterPro" id="IPR036477">
    <property type="entry name" value="Formyl_transf_N_sf"/>
</dbReference>
<comment type="caution">
    <text evidence="2">The sequence shown here is derived from an EMBL/GenBank/DDBJ whole genome shotgun (WGS) entry which is preliminary data.</text>
</comment>
<evidence type="ECO:0000313" key="2">
    <source>
        <dbReference type="EMBL" id="REC64059.1"/>
    </source>
</evidence>
<dbReference type="AlphaFoldDB" id="A0A3D9CE62"/>
<evidence type="ECO:0000259" key="1">
    <source>
        <dbReference type="Pfam" id="PF00551"/>
    </source>
</evidence>
<dbReference type="InterPro" id="IPR002376">
    <property type="entry name" value="Formyl_transf_N"/>
</dbReference>
<evidence type="ECO:0000313" key="3">
    <source>
        <dbReference type="Proteomes" id="UP000256686"/>
    </source>
</evidence>
<proteinExistence type="predicted"/>
<dbReference type="Gene3D" id="3.40.50.12230">
    <property type="match status" value="1"/>
</dbReference>
<dbReference type="RefSeq" id="WP_115967914.1">
    <property type="nucleotide sequence ID" value="NZ_QNVT01000001.1"/>
</dbReference>
<dbReference type="Pfam" id="PF00551">
    <property type="entry name" value="Formyl_trans_N"/>
    <property type="match status" value="1"/>
</dbReference>
<organism evidence="2 3">
    <name type="scientific">Chryseobacterium pennae</name>
    <dbReference type="NCBI Taxonomy" id="2258962"/>
    <lineage>
        <taxon>Bacteria</taxon>
        <taxon>Pseudomonadati</taxon>
        <taxon>Bacteroidota</taxon>
        <taxon>Flavobacteriia</taxon>
        <taxon>Flavobacteriales</taxon>
        <taxon>Weeksellaceae</taxon>
        <taxon>Chryseobacterium group</taxon>
        <taxon>Chryseobacterium</taxon>
    </lineage>
</organism>
<accession>A0A3D9CE62</accession>
<reference evidence="3" key="1">
    <citation type="submission" date="2018-06" db="EMBL/GenBank/DDBJ databases">
        <authorList>
            <person name="Lum Nde A."/>
            <person name="Hugo C."/>
        </authorList>
    </citation>
    <scope>NUCLEOTIDE SEQUENCE [LARGE SCALE GENOMIC DNA]</scope>
    <source>
        <strain evidence="3">1_F178</strain>
    </source>
</reference>
<dbReference type="GO" id="GO:0005829">
    <property type="term" value="C:cytosol"/>
    <property type="evidence" value="ECO:0007669"/>
    <property type="project" value="TreeGrafter"/>
</dbReference>
<dbReference type="GO" id="GO:0004479">
    <property type="term" value="F:methionyl-tRNA formyltransferase activity"/>
    <property type="evidence" value="ECO:0007669"/>
    <property type="project" value="TreeGrafter"/>
</dbReference>